<dbReference type="OMA" id="YFACGRK"/>
<proteinExistence type="predicted"/>
<dbReference type="AlphaFoldDB" id="A0A0M9G5I4"/>
<gene>
    <name evidence="2" type="ORF">ABB37_03614</name>
</gene>
<dbReference type="RefSeq" id="XP_015661025.1">
    <property type="nucleotide sequence ID" value="XM_015801018.1"/>
</dbReference>
<dbReference type="VEuPathDB" id="TriTrypDB:LpyrH10_05_4740"/>
<feature type="transmembrane region" description="Helical" evidence="1">
    <location>
        <begin position="18"/>
        <end position="40"/>
    </location>
</feature>
<sequence>MAKSVLSYSEDEAGLGPIWGRLIFLSCMTTGAFYVMFGLFACRRLIAKDTRWVFIAFLYFAMGVFHAFFTLALLCFAIACVFKTFGKPMLNGEMILYSGIMTVITLYFACGRKAILYSL</sequence>
<keyword evidence="1" id="KW-0472">Membrane</keyword>
<dbReference type="Proteomes" id="UP000037923">
    <property type="component" value="Unassembled WGS sequence"/>
</dbReference>
<protein>
    <submittedName>
        <fullName evidence="2">Uncharacterized protein</fullName>
    </submittedName>
</protein>
<feature type="transmembrane region" description="Helical" evidence="1">
    <location>
        <begin position="94"/>
        <end position="110"/>
    </location>
</feature>
<keyword evidence="1" id="KW-0812">Transmembrane</keyword>
<dbReference type="OrthoDB" id="268801at2759"/>
<evidence type="ECO:0000313" key="3">
    <source>
        <dbReference type="Proteomes" id="UP000037923"/>
    </source>
</evidence>
<evidence type="ECO:0000313" key="2">
    <source>
        <dbReference type="EMBL" id="KPA82586.1"/>
    </source>
</evidence>
<accession>A0A0M9G5I4</accession>
<organism evidence="2 3">
    <name type="scientific">Leptomonas pyrrhocoris</name>
    <name type="common">Firebug parasite</name>
    <dbReference type="NCBI Taxonomy" id="157538"/>
    <lineage>
        <taxon>Eukaryota</taxon>
        <taxon>Discoba</taxon>
        <taxon>Euglenozoa</taxon>
        <taxon>Kinetoplastea</taxon>
        <taxon>Metakinetoplastina</taxon>
        <taxon>Trypanosomatida</taxon>
        <taxon>Trypanosomatidae</taxon>
        <taxon>Leishmaniinae</taxon>
        <taxon>Leptomonas</taxon>
    </lineage>
</organism>
<evidence type="ECO:0000256" key="1">
    <source>
        <dbReference type="SAM" id="Phobius"/>
    </source>
</evidence>
<dbReference type="GeneID" id="26903905"/>
<keyword evidence="1" id="KW-1133">Transmembrane helix</keyword>
<comment type="caution">
    <text evidence="2">The sequence shown here is derived from an EMBL/GenBank/DDBJ whole genome shotgun (WGS) entry which is preliminary data.</text>
</comment>
<feature type="transmembrane region" description="Helical" evidence="1">
    <location>
        <begin position="52"/>
        <end position="82"/>
    </location>
</feature>
<name>A0A0M9G5I4_LEPPY</name>
<keyword evidence="3" id="KW-1185">Reference proteome</keyword>
<dbReference type="EMBL" id="LGTL01000005">
    <property type="protein sequence ID" value="KPA82586.1"/>
    <property type="molecule type" value="Genomic_DNA"/>
</dbReference>
<reference evidence="2 3" key="1">
    <citation type="submission" date="2015-07" db="EMBL/GenBank/DDBJ databases">
        <title>High-quality genome of monoxenous trypanosomatid Leptomonas pyrrhocoris.</title>
        <authorList>
            <person name="Flegontov P."/>
            <person name="Butenko A."/>
            <person name="Firsov S."/>
            <person name="Vlcek C."/>
            <person name="Logacheva M.D."/>
            <person name="Field M."/>
            <person name="Filatov D."/>
            <person name="Flegontova O."/>
            <person name="Gerasimov E."/>
            <person name="Jackson A.P."/>
            <person name="Kelly S."/>
            <person name="Opperdoes F."/>
            <person name="O'Reilly A."/>
            <person name="Votypka J."/>
            <person name="Yurchenko V."/>
            <person name="Lukes J."/>
        </authorList>
    </citation>
    <scope>NUCLEOTIDE SEQUENCE [LARGE SCALE GENOMIC DNA]</scope>
    <source>
        <strain evidence="2">H10</strain>
    </source>
</reference>